<dbReference type="EMBL" id="BSQG01000001">
    <property type="protein sequence ID" value="GLU46903.1"/>
    <property type="molecule type" value="Genomic_DNA"/>
</dbReference>
<dbReference type="SUPFAM" id="SSF52540">
    <property type="entry name" value="P-loop containing nucleoside triphosphate hydrolases"/>
    <property type="match status" value="1"/>
</dbReference>
<dbReference type="GO" id="GO:0006044">
    <property type="term" value="P:N-acetylglucosamine metabolic process"/>
    <property type="evidence" value="ECO:0007669"/>
    <property type="project" value="TreeGrafter"/>
</dbReference>
<dbReference type="GO" id="GO:0006790">
    <property type="term" value="P:sulfur compound metabolic process"/>
    <property type="evidence" value="ECO:0007669"/>
    <property type="project" value="TreeGrafter"/>
</dbReference>
<dbReference type="GO" id="GO:0001517">
    <property type="term" value="F:N-acetylglucosamine 6-O-sulfotransferase activity"/>
    <property type="evidence" value="ECO:0007669"/>
    <property type="project" value="TreeGrafter"/>
</dbReference>
<dbReference type="InterPro" id="IPR027417">
    <property type="entry name" value="P-loop_NTPase"/>
</dbReference>
<dbReference type="InterPro" id="IPR051135">
    <property type="entry name" value="Gal/GlcNAc/GalNAc_ST"/>
</dbReference>
<evidence type="ECO:0000313" key="2">
    <source>
        <dbReference type="Proteomes" id="UP001165092"/>
    </source>
</evidence>
<dbReference type="PANTHER" id="PTHR10704">
    <property type="entry name" value="CARBOHYDRATE SULFOTRANSFERASE"/>
    <property type="match status" value="1"/>
</dbReference>
<protein>
    <submittedName>
        <fullName evidence="1">Sulfotransferase family protein</fullName>
    </submittedName>
</protein>
<proteinExistence type="predicted"/>
<gene>
    <name evidence="1" type="ORF">Nans01_12540</name>
</gene>
<name>A0A9W6P4E2_9ACTN</name>
<accession>A0A9W6P4E2</accession>
<organism evidence="1 2">
    <name type="scientific">Nocardiopsis ansamitocini</name>
    <dbReference type="NCBI Taxonomy" id="1670832"/>
    <lineage>
        <taxon>Bacteria</taxon>
        <taxon>Bacillati</taxon>
        <taxon>Actinomycetota</taxon>
        <taxon>Actinomycetes</taxon>
        <taxon>Streptosporangiales</taxon>
        <taxon>Nocardiopsidaceae</taxon>
        <taxon>Nocardiopsis</taxon>
    </lineage>
</organism>
<evidence type="ECO:0000313" key="1">
    <source>
        <dbReference type="EMBL" id="GLU46903.1"/>
    </source>
</evidence>
<dbReference type="Gene3D" id="3.40.50.300">
    <property type="entry name" value="P-loop containing nucleotide triphosphate hydrolases"/>
    <property type="match status" value="1"/>
</dbReference>
<dbReference type="PANTHER" id="PTHR10704:SF44">
    <property type="entry name" value="LD35051P-RELATED"/>
    <property type="match status" value="1"/>
</dbReference>
<sequence length="306" mass="33731">MSDYELVFVGGIGRSGSTLIERLLGELPGVCSVGEVVHMWRRSLVDDEWCGCGEPFSGCSFWRAVGAEAFGGWGRVDAHEVLALKDAVDRTRFVPGLLRAEPGGHPDLVHRYTALYDRLYAAIAQVSGCRVVVDSSKHASLAACLRLRYHRRMRMLHVVRDPRAVAHSWARRVPRPEATATSPEQEMARYPPVRTAVQWMTQNGVLAALARRGVPTQRVRYEDFAAAPEAEFASIASFIGYRGVLPVDAQGNATLSAGHTVSGNPMRFTTGSVSVRADSSWRSSLAFRHRFTVSALTAPARWRYGY</sequence>
<reference evidence="1" key="1">
    <citation type="submission" date="2023-02" db="EMBL/GenBank/DDBJ databases">
        <title>Nocardiopsis ansamitocini NBRC 112285.</title>
        <authorList>
            <person name="Ichikawa N."/>
            <person name="Sato H."/>
            <person name="Tonouchi N."/>
        </authorList>
    </citation>
    <scope>NUCLEOTIDE SEQUENCE</scope>
    <source>
        <strain evidence="1">NBRC 112285</strain>
    </source>
</reference>
<dbReference type="Proteomes" id="UP001165092">
    <property type="component" value="Unassembled WGS sequence"/>
</dbReference>
<comment type="caution">
    <text evidence="1">The sequence shown here is derived from an EMBL/GenBank/DDBJ whole genome shotgun (WGS) entry which is preliminary data.</text>
</comment>
<dbReference type="AlphaFoldDB" id="A0A9W6P4E2"/>
<dbReference type="RefSeq" id="WP_285757724.1">
    <property type="nucleotide sequence ID" value="NZ_BSQG01000001.1"/>
</dbReference>
<keyword evidence="2" id="KW-1185">Reference proteome</keyword>